<dbReference type="Proteomes" id="UP000316778">
    <property type="component" value="Unassembled WGS sequence"/>
</dbReference>
<dbReference type="RefSeq" id="WP_145717655.1">
    <property type="nucleotide sequence ID" value="NZ_BAAAFY010000002.1"/>
</dbReference>
<organism evidence="2 3">
    <name type="scientific">Chitinophaga japonensis</name>
    <name type="common">Flexibacter japonensis</name>
    <dbReference type="NCBI Taxonomy" id="104662"/>
    <lineage>
        <taxon>Bacteria</taxon>
        <taxon>Pseudomonadati</taxon>
        <taxon>Bacteroidota</taxon>
        <taxon>Chitinophagia</taxon>
        <taxon>Chitinophagales</taxon>
        <taxon>Chitinophagaceae</taxon>
        <taxon>Chitinophaga</taxon>
    </lineage>
</organism>
<gene>
    <name evidence="2" type="ORF">LX66_4482</name>
</gene>
<keyword evidence="1" id="KW-0812">Transmembrane</keyword>
<sequence length="59" mass="6715">MKFINYLQSIDGVSLYPMVSLVLFTAFFLLASLWALKADKRTIAHNSRIPLDNDNTQVL</sequence>
<dbReference type="AlphaFoldDB" id="A0A562STQ3"/>
<evidence type="ECO:0000256" key="1">
    <source>
        <dbReference type="SAM" id="Phobius"/>
    </source>
</evidence>
<evidence type="ECO:0000313" key="3">
    <source>
        <dbReference type="Proteomes" id="UP000316778"/>
    </source>
</evidence>
<keyword evidence="1" id="KW-0472">Membrane</keyword>
<evidence type="ECO:0008006" key="4">
    <source>
        <dbReference type="Google" id="ProtNLM"/>
    </source>
</evidence>
<keyword evidence="3" id="KW-1185">Reference proteome</keyword>
<dbReference type="OrthoDB" id="965798at2"/>
<reference evidence="2 3" key="1">
    <citation type="journal article" date="2013" name="Stand. Genomic Sci.">
        <title>Genomic Encyclopedia of Type Strains, Phase I: The one thousand microbial genomes (KMG-I) project.</title>
        <authorList>
            <person name="Kyrpides N.C."/>
            <person name="Woyke T."/>
            <person name="Eisen J.A."/>
            <person name="Garrity G."/>
            <person name="Lilburn T.G."/>
            <person name="Beck B.J."/>
            <person name="Whitman W.B."/>
            <person name="Hugenholtz P."/>
            <person name="Klenk H.P."/>
        </authorList>
    </citation>
    <scope>NUCLEOTIDE SEQUENCE [LARGE SCALE GENOMIC DNA]</scope>
    <source>
        <strain evidence="2 3">DSM 13484</strain>
    </source>
</reference>
<comment type="caution">
    <text evidence="2">The sequence shown here is derived from an EMBL/GenBank/DDBJ whole genome shotgun (WGS) entry which is preliminary data.</text>
</comment>
<accession>A0A562STQ3</accession>
<proteinExistence type="predicted"/>
<protein>
    <recommendedName>
        <fullName evidence="4">Cbb3-type cytochrome oxidase component FixQ</fullName>
    </recommendedName>
</protein>
<evidence type="ECO:0000313" key="2">
    <source>
        <dbReference type="EMBL" id="TWI84120.1"/>
    </source>
</evidence>
<name>A0A562STQ3_CHIJA</name>
<dbReference type="EMBL" id="VLLG01000005">
    <property type="protein sequence ID" value="TWI84120.1"/>
    <property type="molecule type" value="Genomic_DNA"/>
</dbReference>
<keyword evidence="1" id="KW-1133">Transmembrane helix</keyword>
<feature type="transmembrane region" description="Helical" evidence="1">
    <location>
        <begin position="15"/>
        <end position="36"/>
    </location>
</feature>